<sequence length="86" mass="10523">MLYIYYAKSFIREYKKCTDETKATAKEKEKIFCINPFDNTLQTHKLKGHLLDLWSFRLTYKLRIIFQFRNNNEVIFIHIGNHDIYE</sequence>
<gene>
    <name evidence="1" type="ORF">A2983_03490</name>
</gene>
<dbReference type="EMBL" id="MFQH01000017">
    <property type="protein sequence ID" value="OGH78113.1"/>
    <property type="molecule type" value="Genomic_DNA"/>
</dbReference>
<accession>A0A1F6N379</accession>
<dbReference type="Gene3D" id="3.30.2310.20">
    <property type="entry name" value="RelE-like"/>
    <property type="match status" value="1"/>
</dbReference>
<name>A0A1F6N379_9BACT</name>
<organism evidence="1 2">
    <name type="scientific">Candidatus Magasanikbacteria bacterium RIFCSPLOWO2_01_FULL_40_15</name>
    <dbReference type="NCBI Taxonomy" id="1798686"/>
    <lineage>
        <taxon>Bacteria</taxon>
        <taxon>Candidatus Magasanikiibacteriota</taxon>
    </lineage>
</organism>
<dbReference type="AlphaFoldDB" id="A0A1F6N379"/>
<comment type="caution">
    <text evidence="1">The sequence shown here is derived from an EMBL/GenBank/DDBJ whole genome shotgun (WGS) entry which is preliminary data.</text>
</comment>
<evidence type="ECO:0000313" key="1">
    <source>
        <dbReference type="EMBL" id="OGH78113.1"/>
    </source>
</evidence>
<protein>
    <submittedName>
        <fullName evidence="1">Uncharacterized protein</fullName>
    </submittedName>
</protein>
<proteinExistence type="predicted"/>
<dbReference type="SUPFAM" id="SSF143011">
    <property type="entry name" value="RelE-like"/>
    <property type="match status" value="1"/>
</dbReference>
<dbReference type="Proteomes" id="UP000177040">
    <property type="component" value="Unassembled WGS sequence"/>
</dbReference>
<evidence type="ECO:0000313" key="2">
    <source>
        <dbReference type="Proteomes" id="UP000177040"/>
    </source>
</evidence>
<dbReference type="InterPro" id="IPR035093">
    <property type="entry name" value="RelE/ParE_toxin_dom_sf"/>
</dbReference>
<reference evidence="1 2" key="1">
    <citation type="journal article" date="2016" name="Nat. Commun.">
        <title>Thousands of microbial genomes shed light on interconnected biogeochemical processes in an aquifer system.</title>
        <authorList>
            <person name="Anantharaman K."/>
            <person name="Brown C.T."/>
            <person name="Hug L.A."/>
            <person name="Sharon I."/>
            <person name="Castelle C.J."/>
            <person name="Probst A.J."/>
            <person name="Thomas B.C."/>
            <person name="Singh A."/>
            <person name="Wilkins M.J."/>
            <person name="Karaoz U."/>
            <person name="Brodie E.L."/>
            <person name="Williams K.H."/>
            <person name="Hubbard S.S."/>
            <person name="Banfield J.F."/>
        </authorList>
    </citation>
    <scope>NUCLEOTIDE SEQUENCE [LARGE SCALE GENOMIC DNA]</scope>
</reference>